<feature type="region of interest" description="Disordered" evidence="3">
    <location>
        <begin position="264"/>
        <end position="284"/>
    </location>
</feature>
<dbReference type="GO" id="GO:0008270">
    <property type="term" value="F:zinc ion binding"/>
    <property type="evidence" value="ECO:0007669"/>
    <property type="project" value="UniProtKB-KW"/>
</dbReference>
<dbReference type="AlphaFoldDB" id="A0A8H7Y506"/>
<dbReference type="PROSITE" id="PS50158">
    <property type="entry name" value="ZF_CCHC"/>
    <property type="match status" value="1"/>
</dbReference>
<protein>
    <recommendedName>
        <fullName evidence="4">CCHC-type domain-containing protein</fullName>
    </recommendedName>
</protein>
<organism evidence="5">
    <name type="scientific">Psilocybe cubensis</name>
    <name type="common">Psychedelic mushroom</name>
    <name type="synonym">Stropharia cubensis</name>
    <dbReference type="NCBI Taxonomy" id="181762"/>
    <lineage>
        <taxon>Eukaryota</taxon>
        <taxon>Fungi</taxon>
        <taxon>Dikarya</taxon>
        <taxon>Basidiomycota</taxon>
        <taxon>Agaricomycotina</taxon>
        <taxon>Agaricomycetes</taxon>
        <taxon>Agaricomycetidae</taxon>
        <taxon>Agaricales</taxon>
        <taxon>Agaricineae</taxon>
        <taxon>Strophariaceae</taxon>
        <taxon>Psilocybe</taxon>
    </lineage>
</organism>
<dbReference type="InterPro" id="IPR036875">
    <property type="entry name" value="Znf_CCHC_sf"/>
</dbReference>
<dbReference type="GO" id="GO:0003676">
    <property type="term" value="F:nucleic acid binding"/>
    <property type="evidence" value="ECO:0007669"/>
    <property type="project" value="InterPro"/>
</dbReference>
<evidence type="ECO:0000313" key="5">
    <source>
        <dbReference type="EMBL" id="KAG5172748.1"/>
    </source>
</evidence>
<dbReference type="EMBL" id="JAFIQS010000002">
    <property type="protein sequence ID" value="KAG5172748.1"/>
    <property type="molecule type" value="Genomic_DNA"/>
</dbReference>
<sequence length="324" mass="37054">MATTIIQRTPVDMPVPKSSAAPKFTGSYVNVKNFLDHCDRIFDHHHAKQWEQLKTDMLKIFDHARTTQKFTLSTLCAYAFQHSNLSICSLDDFREYQKQYICIAGWLLNNNKISKMEYNQYFWLGINESLRPVLESKIMVFNPYIDLSSPFSIEDVTKANSYPERLSVFDKIKKYLQEMFPNIKTCNARERPYNPLEETKRILQDLDKEEKQAHKDNEVENLIKQMSKLTIHDSLYAIYYLCAIKLEPALANMLIAPAIMNPSAQPAQPVPSASQSAPPAPQAPRQSASEIICYGCHQQGHGINNCPTLIDLTNCKLISRDSSN</sequence>
<keyword evidence="2" id="KW-0863">Zinc-finger</keyword>
<dbReference type="GO" id="GO:0006397">
    <property type="term" value="P:mRNA processing"/>
    <property type="evidence" value="ECO:0007669"/>
    <property type="project" value="UniProtKB-KW"/>
</dbReference>
<feature type="domain" description="CCHC-type" evidence="4">
    <location>
        <begin position="293"/>
        <end position="307"/>
    </location>
</feature>
<keyword evidence="2" id="KW-0479">Metal-binding</keyword>
<keyword evidence="2" id="KW-0862">Zinc</keyword>
<comment type="caution">
    <text evidence="5">The sequence shown here is derived from an EMBL/GenBank/DDBJ whole genome shotgun (WGS) entry which is preliminary data.</text>
</comment>
<name>A0A8H7Y506_PSICU</name>
<evidence type="ECO:0000256" key="3">
    <source>
        <dbReference type="SAM" id="MobiDB-lite"/>
    </source>
</evidence>
<evidence type="ECO:0000256" key="1">
    <source>
        <dbReference type="ARBA" id="ARBA00022664"/>
    </source>
</evidence>
<dbReference type="InterPro" id="IPR001878">
    <property type="entry name" value="Znf_CCHC"/>
</dbReference>
<keyword evidence="1" id="KW-0507">mRNA processing</keyword>
<evidence type="ECO:0000259" key="4">
    <source>
        <dbReference type="PROSITE" id="PS50158"/>
    </source>
</evidence>
<evidence type="ECO:0000256" key="2">
    <source>
        <dbReference type="PROSITE-ProRule" id="PRU00047"/>
    </source>
</evidence>
<accession>A0A8H7Y506</accession>
<proteinExistence type="predicted"/>
<dbReference type="SUPFAM" id="SSF57756">
    <property type="entry name" value="Retrovirus zinc finger-like domains"/>
    <property type="match status" value="1"/>
</dbReference>
<reference evidence="5" key="1">
    <citation type="submission" date="2021-02" db="EMBL/GenBank/DDBJ databases">
        <title>Psilocybe cubensis genome.</title>
        <authorList>
            <person name="Mckernan K.J."/>
            <person name="Crawford S."/>
            <person name="Trippe A."/>
            <person name="Kane L.T."/>
            <person name="Mclaughlin S."/>
        </authorList>
    </citation>
    <scope>NUCLEOTIDE SEQUENCE [LARGE SCALE GENOMIC DNA]</scope>
    <source>
        <strain evidence="5">MGC-MH-2018</strain>
    </source>
</reference>
<gene>
    <name evidence="5" type="ORF">JR316_002251</name>
</gene>